<accession>A0ABU8F650</accession>
<reference evidence="2 3" key="1">
    <citation type="submission" date="2024-01" db="EMBL/GenBank/DDBJ databases">
        <title>Seven novel Bacillus-like species.</title>
        <authorList>
            <person name="Liu G."/>
        </authorList>
    </citation>
    <scope>NUCLEOTIDE SEQUENCE [LARGE SCALE GENOMIC DNA]</scope>
    <source>
        <strain evidence="2 3">FJAT-51614</strain>
    </source>
</reference>
<protein>
    <submittedName>
        <fullName evidence="2">DEAD/DEAH box helicase family protein</fullName>
    </submittedName>
</protein>
<keyword evidence="2" id="KW-0547">Nucleotide-binding</keyword>
<dbReference type="Gene3D" id="3.40.50.300">
    <property type="entry name" value="P-loop containing nucleotide triphosphate hydrolases"/>
    <property type="match status" value="1"/>
</dbReference>
<feature type="domain" description="Helicase/UvrB N-terminal" evidence="1">
    <location>
        <begin position="148"/>
        <end position="301"/>
    </location>
</feature>
<dbReference type="Proteomes" id="UP001364890">
    <property type="component" value="Unassembled WGS sequence"/>
</dbReference>
<keyword evidence="2" id="KW-0067">ATP-binding</keyword>
<sequence>MVTKTKKGKQAKAPQLKFNKRLVLNQYFLSLFGVEKFEEIGKEMKKPKFEGLSEDNNTNFYHFLVDDWMDKVKISKDKLLQYDNNIVEHTKRISENRELGFTWKYFQYLSLLFTELYLDKYFNEKDKLLQLLNEYVEQFNEDKLETDKVDLYKEYELKKLAFWNATGSGKTLIMHVNILQYLYYLKALEKENEINKIILLTPNERLSNQHLEEFKNSGLKAELFDKTKGALLRLAETTIEIIDIHKIGDEEGEKTVAVDSFEGNNLVLVDEGHKGASGLVWKEKRDKLSEKGFSFEYSATFGQAMKASGKDELIQEYAKCILFDYSYRYFHTDGYGKDYHILNLQDDSNEDVRQLYLTACLLSFYQQKKLFEDNRKDFSAFLLDNPLFIFVGASVLKGKKNTEASDVVDVLTFFSEFVKNEVKSVQKIERLLGGSPGLLDNKGREIFKDTFKYLISNQLSSLEEVYRDVLKTVFNSHTPGAELHVENLKGVTGEIGVRVGENQYFGVINVGDDKKLVKLCDENGLLTAEREFSESLFKRINHSNSMVNVLIGSKKFTEGWSSWRVSTMGLLNVGQSEGAEIIQLFGRGVRLKGYGFSLKRSKFIKKENSEITVPKYIEILETLNIFGIRADYMKQFEEYLKEEELDPDNDQESIELPVIRNKDVNLSKLRTLRVRDGLNFKRQGPKPLLSPLKEETNHKIVVDWYPKIQIQTSSGTSNDLGSMDTGILEREHLAFINMDEVYFEIQHYKNLKAFNNLNITKQGVEELLMNPNWYTLLIPRAELAFTDFKNFKKWQDLAIVLLKKYCDFFYKHKKAEWEFPHLSYQVLTEADTNFIKEDKYVFTINKPKENDSLISKLNQLKEFLEKGELMDIEFNNFSHGNFEPFGFGEHLYNPLIYIKKNATDIEVSPINLNEGERNFVHDLKVHYKENESFFYDKELYLLRNKSKAGIGFFEANNFFPDFIMWLIHDEKQYITFIDPKGIRNLKGLFDPKIQLSQTIKSIERNLSEQDGSVVLNSFIIAGTPFNNVSHWGDAGNFELYNVFFQNEDKGYIGKIFEKILEE</sequence>
<evidence type="ECO:0000313" key="3">
    <source>
        <dbReference type="Proteomes" id="UP001364890"/>
    </source>
</evidence>
<dbReference type="Pfam" id="PF04851">
    <property type="entry name" value="ResIII"/>
    <property type="match status" value="1"/>
</dbReference>
<organism evidence="2 3">
    <name type="scientific">Psychrobacillus mangrovi</name>
    <dbReference type="NCBI Taxonomy" id="3117745"/>
    <lineage>
        <taxon>Bacteria</taxon>
        <taxon>Bacillati</taxon>
        <taxon>Bacillota</taxon>
        <taxon>Bacilli</taxon>
        <taxon>Bacillales</taxon>
        <taxon>Bacillaceae</taxon>
        <taxon>Psychrobacillus</taxon>
    </lineage>
</organism>
<dbReference type="RefSeq" id="WP_336498050.1">
    <property type="nucleotide sequence ID" value="NZ_JBAWSY010000009.1"/>
</dbReference>
<keyword evidence="2" id="KW-0378">Hydrolase</keyword>
<dbReference type="InterPro" id="IPR027417">
    <property type="entry name" value="P-loop_NTPase"/>
</dbReference>
<dbReference type="SUPFAM" id="SSF52540">
    <property type="entry name" value="P-loop containing nucleoside triphosphate hydrolases"/>
    <property type="match status" value="2"/>
</dbReference>
<dbReference type="GO" id="GO:0004386">
    <property type="term" value="F:helicase activity"/>
    <property type="evidence" value="ECO:0007669"/>
    <property type="project" value="UniProtKB-KW"/>
</dbReference>
<dbReference type="InterPro" id="IPR006935">
    <property type="entry name" value="Helicase/UvrB_N"/>
</dbReference>
<dbReference type="EMBL" id="JBAWSY010000009">
    <property type="protein sequence ID" value="MEI4770489.1"/>
    <property type="molecule type" value="Genomic_DNA"/>
</dbReference>
<name>A0ABU8F650_9BACI</name>
<evidence type="ECO:0000313" key="2">
    <source>
        <dbReference type="EMBL" id="MEI4770489.1"/>
    </source>
</evidence>
<gene>
    <name evidence="2" type="ORF">WAX74_12665</name>
</gene>
<evidence type="ECO:0000259" key="1">
    <source>
        <dbReference type="Pfam" id="PF04851"/>
    </source>
</evidence>
<proteinExistence type="predicted"/>
<keyword evidence="3" id="KW-1185">Reference proteome</keyword>
<keyword evidence="2" id="KW-0347">Helicase</keyword>
<comment type="caution">
    <text evidence="2">The sequence shown here is derived from an EMBL/GenBank/DDBJ whole genome shotgun (WGS) entry which is preliminary data.</text>
</comment>